<reference evidence="6 7" key="1">
    <citation type="submission" date="2019-11" db="EMBL/GenBank/DDBJ databases">
        <title>Complete genome sequence of Pseudomonas syringae pv. coronafaciens isolate B19001 originated in imported oat cereal.</title>
        <authorList>
            <person name="Kim S.M."/>
            <person name="Lee B.C."/>
            <person name="Seo S.J."/>
            <person name="Lee J.E."/>
            <person name="Choi N.J."/>
            <person name="Park J.H."/>
        </authorList>
    </citation>
    <scope>NUCLEOTIDE SEQUENCE [LARGE SCALE GENOMIC DNA]</scope>
    <source>
        <strain evidence="6 7">B19001</strain>
    </source>
</reference>
<dbReference type="Proteomes" id="UP000423413">
    <property type="component" value="Chromosome"/>
</dbReference>
<dbReference type="PANTHER" id="PTHR33420:SF3">
    <property type="entry name" value="FIMBRIAL SUBUNIT ELFA"/>
    <property type="match status" value="1"/>
</dbReference>
<proteinExistence type="inferred from homology"/>
<dbReference type="InterPro" id="IPR008966">
    <property type="entry name" value="Adhesion_dom_sf"/>
</dbReference>
<dbReference type="InterPro" id="IPR050263">
    <property type="entry name" value="Bact_Fimbrial_Adh_Pro"/>
</dbReference>
<dbReference type="GO" id="GO:0009289">
    <property type="term" value="C:pilus"/>
    <property type="evidence" value="ECO:0007669"/>
    <property type="project" value="UniProtKB-SubCell"/>
</dbReference>
<dbReference type="SUPFAM" id="SSF49401">
    <property type="entry name" value="Bacterial adhesins"/>
    <property type="match status" value="1"/>
</dbReference>
<feature type="domain" description="Fimbrial-type adhesion" evidence="5">
    <location>
        <begin position="260"/>
        <end position="413"/>
    </location>
</feature>
<dbReference type="EMBL" id="CP046441">
    <property type="protein sequence ID" value="QGT81474.1"/>
    <property type="molecule type" value="Genomic_DNA"/>
</dbReference>
<evidence type="ECO:0000256" key="2">
    <source>
        <dbReference type="ARBA" id="ARBA00006671"/>
    </source>
</evidence>
<dbReference type="GO" id="GO:0043709">
    <property type="term" value="P:cell adhesion involved in single-species biofilm formation"/>
    <property type="evidence" value="ECO:0007669"/>
    <property type="project" value="TreeGrafter"/>
</dbReference>
<comment type="similarity">
    <text evidence="2">Belongs to the fimbrial protein family.</text>
</comment>
<evidence type="ECO:0000256" key="3">
    <source>
        <dbReference type="ARBA" id="ARBA00022729"/>
    </source>
</evidence>
<evidence type="ECO:0000256" key="4">
    <source>
        <dbReference type="ARBA" id="ARBA00023263"/>
    </source>
</evidence>
<keyword evidence="3" id="KW-0732">Signal</keyword>
<organism evidence="6 7">
    <name type="scientific">Pseudomonas coronafaciens pv. coronafaciens</name>
    <dbReference type="NCBI Taxonomy" id="235275"/>
    <lineage>
        <taxon>Bacteria</taxon>
        <taxon>Pseudomonadati</taxon>
        <taxon>Pseudomonadota</taxon>
        <taxon>Gammaproteobacteria</taxon>
        <taxon>Pseudomonadales</taxon>
        <taxon>Pseudomonadaceae</taxon>
        <taxon>Pseudomonas</taxon>
        <taxon>Pseudomonas coronafaciens</taxon>
    </lineage>
</organism>
<dbReference type="InterPro" id="IPR000259">
    <property type="entry name" value="Adhesion_dom_fimbrial"/>
</dbReference>
<dbReference type="InterPro" id="IPR036937">
    <property type="entry name" value="Adhesion_dom_fimbrial_sf"/>
</dbReference>
<sequence length="413" mass="43116">MSAGASKKISAAKLPWTRRAWSRSRVIACNHWYVARAATRKQPIYAPFQYRFSCMKSLLRTGWAALALIAGAHTGLVQAQSFCAIRPAVGTLNYHINVGTLYAPKDAKAGAVIGMADLPFSISSSESGNVYCVKDGHTLTFNSRAINPPFAGTLPPVNGEDVSGKVLDTGIPGIGAIIKLEHPFDGVAAGSFIPLGKLPTVPFNAQMQYNLPAPLIMQNLQGSVTLVKTGVIAPGPQVIGNQMFYAALSAISGRAFEVRLSGTVMQAQCGASAVSDDPVKLGDWRVSDFKGPTKGTPPVSFNIRLGACEADPGDVNIAWANIRLDGVSGSMPVPGTPGGFTLTSDSTAGGVGIQIMRSDGLTPVALGADVPIAPVASGTTMLDFSARYFQIDDTVAIQAGEAKGALSFTISFQ</sequence>
<evidence type="ECO:0000313" key="7">
    <source>
        <dbReference type="Proteomes" id="UP000423413"/>
    </source>
</evidence>
<dbReference type="PANTHER" id="PTHR33420">
    <property type="entry name" value="FIMBRIAL SUBUNIT ELFA-RELATED"/>
    <property type="match status" value="1"/>
</dbReference>
<dbReference type="Pfam" id="PF00419">
    <property type="entry name" value="Fimbrial"/>
    <property type="match status" value="1"/>
</dbReference>
<evidence type="ECO:0000256" key="1">
    <source>
        <dbReference type="ARBA" id="ARBA00004561"/>
    </source>
</evidence>
<comment type="subcellular location">
    <subcellularLocation>
        <location evidence="1">Fimbrium</location>
    </subcellularLocation>
</comment>
<name>A0AAE6QEV8_9PSED</name>
<dbReference type="Gene3D" id="2.60.40.1090">
    <property type="entry name" value="Fimbrial-type adhesion domain"/>
    <property type="match status" value="1"/>
</dbReference>
<protein>
    <submittedName>
        <fullName evidence="6">Fimbrial protein</fullName>
    </submittedName>
</protein>
<evidence type="ECO:0000259" key="5">
    <source>
        <dbReference type="Pfam" id="PF00419"/>
    </source>
</evidence>
<dbReference type="Gene3D" id="2.60.40.3310">
    <property type="match status" value="1"/>
</dbReference>
<gene>
    <name evidence="6" type="ORF">GMO17_09885</name>
</gene>
<evidence type="ECO:0000313" key="6">
    <source>
        <dbReference type="EMBL" id="QGT81474.1"/>
    </source>
</evidence>
<dbReference type="AlphaFoldDB" id="A0AAE6QEV8"/>
<keyword evidence="4" id="KW-0281">Fimbrium</keyword>
<accession>A0AAE6QEV8</accession>